<reference evidence="1 2" key="1">
    <citation type="submission" date="2017-12" db="EMBL/GenBank/DDBJ databases">
        <title>Comparative genomics of Botrytis spp.</title>
        <authorList>
            <person name="Valero-Jimenez C.A."/>
            <person name="Tapia P."/>
            <person name="Veloso J."/>
            <person name="Silva-Moreno E."/>
            <person name="Staats M."/>
            <person name="Valdes J.H."/>
            <person name="Van Kan J.A.L."/>
        </authorList>
    </citation>
    <scope>NUCLEOTIDE SEQUENCE [LARGE SCALE GENOMIC DNA]</scope>
    <source>
        <strain evidence="1 2">Bp0003</strain>
    </source>
</reference>
<keyword evidence="2" id="KW-1185">Reference proteome</keyword>
<proteinExistence type="predicted"/>
<comment type="caution">
    <text evidence="1">The sequence shown here is derived from an EMBL/GenBank/DDBJ whole genome shotgun (WGS) entry which is preliminary data.</text>
</comment>
<evidence type="ECO:0000313" key="1">
    <source>
        <dbReference type="EMBL" id="TGO21993.1"/>
    </source>
</evidence>
<dbReference type="EMBL" id="PQXI01000188">
    <property type="protein sequence ID" value="TGO21993.1"/>
    <property type="molecule type" value="Genomic_DNA"/>
</dbReference>
<organism evidence="1 2">
    <name type="scientific">Botrytis paeoniae</name>
    <dbReference type="NCBI Taxonomy" id="278948"/>
    <lineage>
        <taxon>Eukaryota</taxon>
        <taxon>Fungi</taxon>
        <taxon>Dikarya</taxon>
        <taxon>Ascomycota</taxon>
        <taxon>Pezizomycotina</taxon>
        <taxon>Leotiomycetes</taxon>
        <taxon>Helotiales</taxon>
        <taxon>Sclerotiniaceae</taxon>
        <taxon>Botrytis</taxon>
    </lineage>
</organism>
<dbReference type="AlphaFoldDB" id="A0A4Z1FHC4"/>
<sequence length="58" mass="6517">MPYQIILITSITSEATLRSHDPTDGKISRKLQYPISIPALNSEDKELKPGSQELEHLI</sequence>
<evidence type="ECO:0000313" key="2">
    <source>
        <dbReference type="Proteomes" id="UP000297910"/>
    </source>
</evidence>
<protein>
    <submittedName>
        <fullName evidence="1">Uncharacterized protein</fullName>
    </submittedName>
</protein>
<name>A0A4Z1FHC4_9HELO</name>
<gene>
    <name evidence="1" type="ORF">BPAE_0189g00050</name>
</gene>
<accession>A0A4Z1FHC4</accession>
<dbReference type="Proteomes" id="UP000297910">
    <property type="component" value="Unassembled WGS sequence"/>
</dbReference>